<dbReference type="GO" id="GO:0080142">
    <property type="term" value="P:regulation of salicylic acid biosynthetic process"/>
    <property type="evidence" value="ECO:0007669"/>
    <property type="project" value="TreeGrafter"/>
</dbReference>
<dbReference type="AlphaFoldDB" id="A0A7R9V475"/>
<protein>
    <submittedName>
        <fullName evidence="2">Uncharacterized protein</fullName>
    </submittedName>
</protein>
<evidence type="ECO:0000313" key="2">
    <source>
        <dbReference type="EMBL" id="CAD8282290.1"/>
    </source>
</evidence>
<dbReference type="GO" id="GO:0003700">
    <property type="term" value="F:DNA-binding transcription factor activity"/>
    <property type="evidence" value="ECO:0007669"/>
    <property type="project" value="TreeGrafter"/>
</dbReference>
<sequence>MDVLDLPNELKGVPRPVLEDYVFRRIRQFSLAFAEKIRSPAATGAPVEVVFNQTASLLSAYRQTDGEILSLKFAHRCKFSGCRNKECGLCANNPSKRCEDGDNFDESYADQQLLKSKCDSDIHVEAVDIHSGQAVNLSGMEVVVAIVDGMSCSINPDETISLENLKVLHASDEGRVLLGSALPAPVVANAGGQVVLTLTNGLCKLPDLHVTGKTDTFRLDGQSVPCFRLLARAVNRDALGRLSVREDIRPALSARFTVKSQRAMNDYNKPEFPHYKDKVTKLKFIGSVTAERLKDIRSHMPDAPFSTIDTVEQLKHLMLFVDQHRNLEAKLLDVLHMMGRHKHKWEYLREVLADKVVYDDTLNRIWMGSNNIGLLYTCKQGQVSLEKPSGLVQQLVCPQTCSAVVQLLPPHAAEGRSAELMRTLRGGAEESWYMDGHPGWQVLPESADLGSGSLPGTNMQLGGTVAAAMQQQGVSGMHAIERSSSNVSSVMQSVPAAGAAATLGRQPELAGSAPPTIKMEMGMGMGAAPRSDDSARFSPSRALALGTVDAFMPGTARGTANGESSDERQNGRGGDGSGGAGALPDSQQFGYANAAWRAIPLQSTSSGNEREHTPCSDVSSTALRAQQMCGVDADSMLPGYQPHQPSAGYLAAAANARLAVSVEFSNGSPMRNGLQAQPSLGRVPRTSRSGGRRRSVDVPQMQQLQNYAPGGVLRGSGGSAAAQLMAEMTLSGPGSQMSNGVAQAPGSARDAAAVAEQVNASKRRRASLPMCGELEAYAGISYAQGFGGEDPHAGYTGSPGQAQSAGSHAPFGDPALHHLHADACGRSRFLAQPLGSAALPSPAAHMHQLGGLPMPLLAEITAGSIPGDDGCGGLAGDTRIAPQRSDSFGSFLDQMFTSAGGPTTTGT</sequence>
<dbReference type="EMBL" id="HBEC01005124">
    <property type="protein sequence ID" value="CAD8282290.1"/>
    <property type="molecule type" value="Transcribed_RNA"/>
</dbReference>
<dbReference type="PANTHER" id="PTHR31713">
    <property type="entry name" value="OS02G0177800 PROTEIN"/>
    <property type="match status" value="1"/>
</dbReference>
<feature type="compositionally biased region" description="Gly residues" evidence="1">
    <location>
        <begin position="571"/>
        <end position="581"/>
    </location>
</feature>
<accession>A0A7R9V475</accession>
<dbReference type="InterPro" id="IPR012416">
    <property type="entry name" value="CBP60"/>
</dbReference>
<dbReference type="GO" id="GO:0005516">
    <property type="term" value="F:calmodulin binding"/>
    <property type="evidence" value="ECO:0007669"/>
    <property type="project" value="InterPro"/>
</dbReference>
<gene>
    <name evidence="2" type="ORF">CEUR00632_LOCUS2325</name>
</gene>
<organism evidence="2">
    <name type="scientific">Chlamydomonas euryale</name>
    <dbReference type="NCBI Taxonomy" id="1486919"/>
    <lineage>
        <taxon>Eukaryota</taxon>
        <taxon>Viridiplantae</taxon>
        <taxon>Chlorophyta</taxon>
        <taxon>core chlorophytes</taxon>
        <taxon>Chlorophyceae</taxon>
        <taxon>CS clade</taxon>
        <taxon>Chlamydomonadales</taxon>
        <taxon>Chlamydomonadaceae</taxon>
        <taxon>Chlamydomonas</taxon>
    </lineage>
</organism>
<feature type="compositionally biased region" description="Polar residues" evidence="1">
    <location>
        <begin position="669"/>
        <end position="678"/>
    </location>
</feature>
<dbReference type="GO" id="GO:0005634">
    <property type="term" value="C:nucleus"/>
    <property type="evidence" value="ECO:0007669"/>
    <property type="project" value="TreeGrafter"/>
</dbReference>
<dbReference type="GO" id="GO:0043565">
    <property type="term" value="F:sequence-specific DNA binding"/>
    <property type="evidence" value="ECO:0007669"/>
    <property type="project" value="TreeGrafter"/>
</dbReference>
<evidence type="ECO:0000256" key="1">
    <source>
        <dbReference type="SAM" id="MobiDB-lite"/>
    </source>
</evidence>
<feature type="region of interest" description="Disordered" evidence="1">
    <location>
        <begin position="546"/>
        <end position="586"/>
    </location>
</feature>
<name>A0A7R9V475_9CHLO</name>
<dbReference type="PANTHER" id="PTHR31713:SF96">
    <property type="entry name" value="OS02G0562300 PROTEIN"/>
    <property type="match status" value="1"/>
</dbReference>
<feature type="region of interest" description="Disordered" evidence="1">
    <location>
        <begin position="669"/>
        <end position="695"/>
    </location>
</feature>
<reference evidence="2" key="1">
    <citation type="submission" date="2021-01" db="EMBL/GenBank/DDBJ databases">
        <authorList>
            <person name="Corre E."/>
            <person name="Pelletier E."/>
            <person name="Niang G."/>
            <person name="Scheremetjew M."/>
            <person name="Finn R."/>
            <person name="Kale V."/>
            <person name="Holt S."/>
            <person name="Cochrane G."/>
            <person name="Meng A."/>
            <person name="Brown T."/>
            <person name="Cohen L."/>
        </authorList>
    </citation>
    <scope>NUCLEOTIDE SEQUENCE</scope>
    <source>
        <strain evidence="2">CCMP219</strain>
    </source>
</reference>
<proteinExistence type="predicted"/>